<evidence type="ECO:0000313" key="1">
    <source>
        <dbReference type="EMBL" id="NDU42459.1"/>
    </source>
</evidence>
<dbReference type="AlphaFoldDB" id="A0A845U8G5"/>
<proteinExistence type="predicted"/>
<protein>
    <submittedName>
        <fullName evidence="1">Uncharacterized protein</fullName>
    </submittedName>
</protein>
<organism evidence="1">
    <name type="scientific">Acidithiobacillus ferrianus</name>
    <dbReference type="NCBI Taxonomy" id="2678518"/>
    <lineage>
        <taxon>Bacteria</taxon>
        <taxon>Pseudomonadati</taxon>
        <taxon>Pseudomonadota</taxon>
        <taxon>Acidithiobacillia</taxon>
        <taxon>Acidithiobacillales</taxon>
        <taxon>Acidithiobacillaceae</taxon>
        <taxon>Acidithiobacillus</taxon>
    </lineage>
</organism>
<gene>
    <name evidence="1" type="ORF">GL267_07340</name>
</gene>
<dbReference type="RefSeq" id="WP_163097696.1">
    <property type="nucleotide sequence ID" value="NZ_CP127523.1"/>
</dbReference>
<name>A0A845U8G5_9PROT</name>
<accession>A0A845U8G5</accession>
<sequence>MPTPSIFQHHRMILCHFDSYSTALRFARFGDSVMIPTPLPEQVSLSTVSDTDDHPPAAVLDAVLARLGIPPARLELDHRFNASLSSDRGRIHIHLARFMDFDAPHAFIEAHDGVFKPLSELRRLPMMELNLLRDIFNLIMGNG</sequence>
<reference evidence="1" key="1">
    <citation type="submission" date="2019-11" db="EMBL/GenBank/DDBJ databases">
        <title>Acidithiobacillus ferrianus sp. nov.: a facultatively anaerobic and extremely acidophilic chemolithoautotroph.</title>
        <authorList>
            <person name="Norris P.R."/>
            <person name="Falagan C."/>
            <person name="Moya-Beltran A."/>
            <person name="Castro M."/>
            <person name="Quatrini R."/>
            <person name="Johnson D.B."/>
        </authorList>
    </citation>
    <scope>NUCLEOTIDE SEQUENCE [LARGE SCALE GENOMIC DNA]</scope>
    <source>
        <strain evidence="1">MG</strain>
    </source>
</reference>
<comment type="caution">
    <text evidence="1">The sequence shown here is derived from an EMBL/GenBank/DDBJ whole genome shotgun (WGS) entry which is preliminary data.</text>
</comment>
<dbReference type="EMBL" id="WNJL01000030">
    <property type="protein sequence ID" value="NDU42459.1"/>
    <property type="molecule type" value="Genomic_DNA"/>
</dbReference>